<accession>A0A5J4FWX3</accession>
<protein>
    <submittedName>
        <fullName evidence="2">Uncharacterized protein</fullName>
    </submittedName>
</protein>
<dbReference type="RefSeq" id="WP_151893705.1">
    <property type="nucleotide sequence ID" value="NZ_BKCF01000001.1"/>
</dbReference>
<organism evidence="2 3">
    <name type="scientific">Patiriisocius marinistellae</name>
    <dbReference type="NCBI Taxonomy" id="2494560"/>
    <lineage>
        <taxon>Bacteria</taxon>
        <taxon>Pseudomonadati</taxon>
        <taxon>Bacteroidota</taxon>
        <taxon>Flavobacteriia</taxon>
        <taxon>Flavobacteriales</taxon>
        <taxon>Flavobacteriaceae</taxon>
        <taxon>Patiriisocius</taxon>
    </lineage>
</organism>
<dbReference type="Proteomes" id="UP000326994">
    <property type="component" value="Unassembled WGS sequence"/>
</dbReference>
<dbReference type="EMBL" id="BKCF01000001">
    <property type="protein sequence ID" value="GEQ85808.1"/>
    <property type="molecule type" value="Genomic_DNA"/>
</dbReference>
<reference evidence="2 3" key="1">
    <citation type="submission" date="2019-08" db="EMBL/GenBank/DDBJ databases">
        <title>Ulvibacter marinistellae sp. nov., isolated from a starfish, Patiria pectinifera.</title>
        <authorList>
            <person name="Kawano K."/>
            <person name="Ushijima N."/>
            <person name="Kihara M."/>
            <person name="Itoh H."/>
        </authorList>
    </citation>
    <scope>NUCLEOTIDE SEQUENCE [LARGE SCALE GENOMIC DNA]</scope>
    <source>
        <strain evidence="2 3">KK4</strain>
    </source>
</reference>
<evidence type="ECO:0000313" key="2">
    <source>
        <dbReference type="EMBL" id="GEQ85808.1"/>
    </source>
</evidence>
<keyword evidence="1" id="KW-1133">Transmembrane helix</keyword>
<keyword evidence="1" id="KW-0472">Membrane</keyword>
<feature type="transmembrane region" description="Helical" evidence="1">
    <location>
        <begin position="6"/>
        <end position="24"/>
    </location>
</feature>
<gene>
    <name evidence="2" type="ORF">ULMS_13160</name>
</gene>
<sequence>METGMIVIFIILLLVCTLPFILITRNTKKREKQLKAALIAKISKNNGALLEFEINNNAIIGLDNKNQLYYYSNTQEQEHLQSINLNDVKSCKVVKDTKRVKSGKSEYELAQRIALIFSFQRDGITEKFEIYNNDDSSQLDGEIALAEKWEQKVTALLSKKRTSFETGKTKQVTVALG</sequence>
<keyword evidence="1" id="KW-0812">Transmembrane</keyword>
<proteinExistence type="predicted"/>
<dbReference type="AlphaFoldDB" id="A0A5J4FWX3"/>
<dbReference type="OrthoDB" id="1524706at2"/>
<evidence type="ECO:0000313" key="3">
    <source>
        <dbReference type="Proteomes" id="UP000326994"/>
    </source>
</evidence>
<evidence type="ECO:0000256" key="1">
    <source>
        <dbReference type="SAM" id="Phobius"/>
    </source>
</evidence>
<comment type="caution">
    <text evidence="2">The sequence shown here is derived from an EMBL/GenBank/DDBJ whole genome shotgun (WGS) entry which is preliminary data.</text>
</comment>
<keyword evidence="3" id="KW-1185">Reference proteome</keyword>
<name>A0A5J4FWX3_9FLAO</name>